<dbReference type="GO" id="GO:0006874">
    <property type="term" value="P:intracellular calcium ion homeostasis"/>
    <property type="evidence" value="ECO:0007669"/>
    <property type="project" value="TreeGrafter"/>
</dbReference>
<dbReference type="SUPFAM" id="SSF56784">
    <property type="entry name" value="HAD-like"/>
    <property type="match status" value="1"/>
</dbReference>
<feature type="region of interest" description="Disordered" evidence="16">
    <location>
        <begin position="918"/>
        <end position="947"/>
    </location>
</feature>
<dbReference type="STRING" id="763665.A0A2G5B112"/>
<name>A0A2G5B112_COERN</name>
<dbReference type="PRINTS" id="PR00119">
    <property type="entry name" value="CATATPASE"/>
</dbReference>
<keyword evidence="7" id="KW-0547">Nucleotide-binding</keyword>
<dbReference type="Pfam" id="PF00689">
    <property type="entry name" value="Cation_ATPase_C"/>
    <property type="match status" value="1"/>
</dbReference>
<accession>A0A2G5B112</accession>
<dbReference type="GO" id="GO:0046872">
    <property type="term" value="F:metal ion binding"/>
    <property type="evidence" value="ECO:0007669"/>
    <property type="project" value="UniProtKB-KW"/>
</dbReference>
<protein>
    <recommendedName>
        <fullName evidence="15">Calcium-transporting ATPase 2</fullName>
        <ecNumber evidence="2">7.2.2.10</ecNumber>
    </recommendedName>
</protein>
<evidence type="ECO:0000256" key="13">
    <source>
        <dbReference type="ARBA" id="ARBA00023065"/>
    </source>
</evidence>
<keyword evidence="10" id="KW-0460">Magnesium</keyword>
<dbReference type="Gene3D" id="3.40.1110.10">
    <property type="entry name" value="Calcium-transporting ATPase, cytoplasmic domain N"/>
    <property type="match status" value="2"/>
</dbReference>
<dbReference type="Pfam" id="PF13246">
    <property type="entry name" value="Cation_ATPase"/>
    <property type="match status" value="1"/>
</dbReference>
<dbReference type="GO" id="GO:0005524">
    <property type="term" value="F:ATP binding"/>
    <property type="evidence" value="ECO:0007669"/>
    <property type="project" value="UniProtKB-KW"/>
</dbReference>
<feature type="transmembrane region" description="Helical" evidence="17">
    <location>
        <begin position="661"/>
        <end position="686"/>
    </location>
</feature>
<evidence type="ECO:0000256" key="2">
    <source>
        <dbReference type="ARBA" id="ARBA00012790"/>
    </source>
</evidence>
<dbReference type="InterPro" id="IPR023214">
    <property type="entry name" value="HAD_sf"/>
</dbReference>
<dbReference type="FunFam" id="3.40.50.1000:FF:000018">
    <property type="entry name" value="Calcium-transporting ATPase"/>
    <property type="match status" value="1"/>
</dbReference>
<dbReference type="GO" id="GO:0016887">
    <property type="term" value="F:ATP hydrolysis activity"/>
    <property type="evidence" value="ECO:0007669"/>
    <property type="project" value="InterPro"/>
</dbReference>
<evidence type="ECO:0000256" key="4">
    <source>
        <dbReference type="ARBA" id="ARBA00022568"/>
    </source>
</evidence>
<evidence type="ECO:0000256" key="5">
    <source>
        <dbReference type="ARBA" id="ARBA00022692"/>
    </source>
</evidence>
<organism evidence="19 20">
    <name type="scientific">Coemansia reversa (strain ATCC 12441 / NRRL 1564)</name>
    <dbReference type="NCBI Taxonomy" id="763665"/>
    <lineage>
        <taxon>Eukaryota</taxon>
        <taxon>Fungi</taxon>
        <taxon>Fungi incertae sedis</taxon>
        <taxon>Zoopagomycota</taxon>
        <taxon>Kickxellomycotina</taxon>
        <taxon>Kickxellomycetes</taxon>
        <taxon>Kickxellales</taxon>
        <taxon>Kickxellaceae</taxon>
        <taxon>Coemansia</taxon>
    </lineage>
</organism>
<dbReference type="InterPro" id="IPR006068">
    <property type="entry name" value="ATPase_P-typ_cation-transptr_C"/>
</dbReference>
<dbReference type="InterPro" id="IPR023298">
    <property type="entry name" value="ATPase_P-typ_TM_dom_sf"/>
</dbReference>
<evidence type="ECO:0000256" key="9">
    <source>
        <dbReference type="ARBA" id="ARBA00022840"/>
    </source>
</evidence>
<feature type="domain" description="Cation-transporting P-type ATPase C-terminal" evidence="18">
    <location>
        <begin position="618"/>
        <end position="795"/>
    </location>
</feature>
<dbReference type="PANTHER" id="PTHR24093:SF369">
    <property type="entry name" value="CALCIUM-TRANSPORTING ATPASE"/>
    <property type="match status" value="1"/>
</dbReference>
<reference evidence="19 20" key="1">
    <citation type="journal article" date="2015" name="Genome Biol. Evol.">
        <title>Phylogenomic analyses indicate that early fungi evolved digesting cell walls of algal ancestors of land plants.</title>
        <authorList>
            <person name="Chang Y."/>
            <person name="Wang S."/>
            <person name="Sekimoto S."/>
            <person name="Aerts A.L."/>
            <person name="Choi C."/>
            <person name="Clum A."/>
            <person name="LaButti K.M."/>
            <person name="Lindquist E.A."/>
            <person name="Yee Ngan C."/>
            <person name="Ohm R.A."/>
            <person name="Salamov A.A."/>
            <person name="Grigoriev I.V."/>
            <person name="Spatafora J.W."/>
            <person name="Berbee M.L."/>
        </authorList>
    </citation>
    <scope>NUCLEOTIDE SEQUENCE [LARGE SCALE GENOMIC DNA]</scope>
    <source>
        <strain evidence="19 20">NRRL 1564</strain>
    </source>
</reference>
<feature type="non-terminal residue" evidence="19">
    <location>
        <position position="992"/>
    </location>
</feature>
<feature type="region of interest" description="Disordered" evidence="16">
    <location>
        <begin position="967"/>
        <end position="992"/>
    </location>
</feature>
<feature type="transmembrane region" description="Helical" evidence="17">
    <location>
        <begin position="592"/>
        <end position="612"/>
    </location>
</feature>
<dbReference type="Gene3D" id="3.40.50.1000">
    <property type="entry name" value="HAD superfamily/HAD-like"/>
    <property type="match status" value="1"/>
</dbReference>
<dbReference type="SUPFAM" id="SSF81665">
    <property type="entry name" value="Calcium ATPase, transmembrane domain M"/>
    <property type="match status" value="1"/>
</dbReference>
<feature type="transmembrane region" description="Helical" evidence="17">
    <location>
        <begin position="775"/>
        <end position="796"/>
    </location>
</feature>
<gene>
    <name evidence="19" type="ORF">COEREDRAFT_83961</name>
</gene>
<keyword evidence="9" id="KW-0067">ATP-binding</keyword>
<evidence type="ECO:0000256" key="17">
    <source>
        <dbReference type="SAM" id="Phobius"/>
    </source>
</evidence>
<proteinExistence type="predicted"/>
<evidence type="ECO:0000256" key="7">
    <source>
        <dbReference type="ARBA" id="ARBA00022741"/>
    </source>
</evidence>
<keyword evidence="13" id="KW-0406">Ion transport</keyword>
<dbReference type="GO" id="GO:0005388">
    <property type="term" value="F:P-type calcium transporter activity"/>
    <property type="evidence" value="ECO:0007669"/>
    <property type="project" value="UniProtKB-EC"/>
</dbReference>
<keyword evidence="20" id="KW-1185">Reference proteome</keyword>
<keyword evidence="4" id="KW-0109">Calcium transport</keyword>
<evidence type="ECO:0000313" key="20">
    <source>
        <dbReference type="Proteomes" id="UP000242474"/>
    </source>
</evidence>
<feature type="compositionally biased region" description="Basic residues" evidence="16">
    <location>
        <begin position="23"/>
        <end position="40"/>
    </location>
</feature>
<keyword evidence="12 17" id="KW-1133">Transmembrane helix</keyword>
<dbReference type="SUPFAM" id="SSF81660">
    <property type="entry name" value="Metal cation-transporting ATPase, ATP-binding domain N"/>
    <property type="match status" value="1"/>
</dbReference>
<evidence type="ECO:0000313" key="19">
    <source>
        <dbReference type="EMBL" id="PIA12703.1"/>
    </source>
</evidence>
<evidence type="ECO:0000256" key="6">
    <source>
        <dbReference type="ARBA" id="ARBA00022723"/>
    </source>
</evidence>
<dbReference type="NCBIfam" id="TIGR01494">
    <property type="entry name" value="ATPase_P-type"/>
    <property type="match status" value="1"/>
</dbReference>
<evidence type="ECO:0000256" key="3">
    <source>
        <dbReference type="ARBA" id="ARBA00022448"/>
    </source>
</evidence>
<dbReference type="Proteomes" id="UP000242474">
    <property type="component" value="Unassembled WGS sequence"/>
</dbReference>
<evidence type="ECO:0000256" key="16">
    <source>
        <dbReference type="SAM" id="MobiDB-lite"/>
    </source>
</evidence>
<feature type="region of interest" description="Disordered" evidence="16">
    <location>
        <begin position="868"/>
        <end position="906"/>
    </location>
</feature>
<feature type="region of interest" description="Disordered" evidence="16">
    <location>
        <begin position="113"/>
        <end position="132"/>
    </location>
</feature>
<keyword evidence="14 17" id="KW-0472">Membrane</keyword>
<evidence type="ECO:0000256" key="15">
    <source>
        <dbReference type="ARBA" id="ARBA00067965"/>
    </source>
</evidence>
<evidence type="ECO:0000256" key="1">
    <source>
        <dbReference type="ARBA" id="ARBA00004127"/>
    </source>
</evidence>
<keyword evidence="5 17" id="KW-0812">Transmembrane</keyword>
<dbReference type="InterPro" id="IPR023299">
    <property type="entry name" value="ATPase_P-typ_cyto_dom_N"/>
</dbReference>
<comment type="subcellular location">
    <subcellularLocation>
        <location evidence="1">Endomembrane system</location>
        <topology evidence="1">Multi-pass membrane protein</topology>
    </subcellularLocation>
</comment>
<dbReference type="InterPro" id="IPR036412">
    <property type="entry name" value="HAD-like_sf"/>
</dbReference>
<evidence type="ECO:0000256" key="12">
    <source>
        <dbReference type="ARBA" id="ARBA00022989"/>
    </source>
</evidence>
<evidence type="ECO:0000256" key="10">
    <source>
        <dbReference type="ARBA" id="ARBA00022842"/>
    </source>
</evidence>
<dbReference type="GO" id="GO:0005886">
    <property type="term" value="C:plasma membrane"/>
    <property type="evidence" value="ECO:0007669"/>
    <property type="project" value="TreeGrafter"/>
</dbReference>
<dbReference type="EMBL" id="KZ303586">
    <property type="protein sequence ID" value="PIA12703.1"/>
    <property type="molecule type" value="Genomic_DNA"/>
</dbReference>
<sequence>MTGRAVPPNQAITPTLLETETRRQRRLRNRRNRQHRRRINRAGASDYSSSSALSPTSDHSPSLSGFSDLSDFSDDEDMIVPTSELSEEAPKAIISLCHDAIAVNTTAFIPAGDGVNQHDDGSDDDLLGGGSSGKGAPFWRKLLGQIRGKKRRIADSSHEEARGEAAAPTFNADKFTGSKTETALLSWSEALGAPYYLQLREKDVEQHVQVWPFSSERKTMSTLVRIRRREDGKTVWRLYVKGAPENVLQGCRWIVDVDGAFQSQDHNDVLNERYVASSVDSMADADEDEDIMPQGHYADIPQINLDHGSDSEDAAEITPEASRSPYLLSAHYTGSHNIGSDTTDVGDDAPMTAGFPADFAHNPAIPVLSLDEETLHDLRRTVSNYASRALRTIGMAYRDFDDFDEAQLAQLESDIEWRDSVGLVCLGIFAIEDPLRDGVTDAVRRCQNAGLVVRMVTGDNMLTARAIATQCGIFTPGMGGMILEGPKFRKLTPEQMEFIIPRLQVLARSSPEDKRMLVEWLRAHGEIVSVTGDGTNDAGALRAANVGFSMGIAGTEVAKEASSIVLVDDNFESIVRACMWGRTVNDAVKKFLQFQLTVNITAVLIAFISSIADDEEKSVFTAIQLLWINLIMDTFAALALATDPPTTSLLDRYPEKENSPLITFTMWKHIIGQSILQVVVCFLTLYAADDIFHLHTVENANDMVVLRTLVFNTFAWMQIFNEFNCRVLLNEINCFKGLQNNMFFIGIILISVVGQVIIIQWGGVAFQTVALGGKYWGFSIVGGLLSLPVGLVLRLIPDQLIWWMIPFVTQDIYKKPQSLEWQTPAQNLRSKLAGNDAKGDPISQDVPAAPDGKLKYSMFKFGANLSRRMGKSRAPAKPSSGLDSLHDADRHHSNTEEIADTNSRSEANMDAGYLGIHSSSAAGVSPTKHYTAPRRRSVSSDSRQKDIATGTMVPLMVATSIGIGMSTNSMPPNKMNIDELVDQELEGRDKSD</sequence>
<dbReference type="AlphaFoldDB" id="A0A2G5B112"/>
<feature type="transmembrane region" description="Helical" evidence="17">
    <location>
        <begin position="742"/>
        <end position="763"/>
    </location>
</feature>
<evidence type="ECO:0000256" key="14">
    <source>
        <dbReference type="ARBA" id="ARBA00023136"/>
    </source>
</evidence>
<dbReference type="PANTHER" id="PTHR24093">
    <property type="entry name" value="CATION TRANSPORTING ATPASE"/>
    <property type="match status" value="1"/>
</dbReference>
<keyword evidence="11" id="KW-1278">Translocase</keyword>
<dbReference type="PRINTS" id="PR00120">
    <property type="entry name" value="HATPASE"/>
</dbReference>
<keyword evidence="8" id="KW-0106">Calcium</keyword>
<feature type="compositionally biased region" description="Basic and acidic residues" evidence="16">
    <location>
        <begin position="884"/>
        <end position="895"/>
    </location>
</feature>
<feature type="region of interest" description="Disordered" evidence="16">
    <location>
        <begin position="1"/>
        <end position="75"/>
    </location>
</feature>
<evidence type="ECO:0000259" key="18">
    <source>
        <dbReference type="Pfam" id="PF00689"/>
    </source>
</evidence>
<dbReference type="Pfam" id="PF00702">
    <property type="entry name" value="Hydrolase"/>
    <property type="match status" value="1"/>
</dbReference>
<keyword evidence="6" id="KW-0479">Metal-binding</keyword>
<keyword evidence="3" id="KW-0813">Transport</keyword>
<feature type="transmembrane region" description="Helical" evidence="17">
    <location>
        <begin position="619"/>
        <end position="641"/>
    </location>
</feature>
<dbReference type="GO" id="GO:0012505">
    <property type="term" value="C:endomembrane system"/>
    <property type="evidence" value="ECO:0007669"/>
    <property type="project" value="UniProtKB-SubCell"/>
</dbReference>
<dbReference type="Gene3D" id="1.20.1110.10">
    <property type="entry name" value="Calcium-transporting ATPase, transmembrane domain"/>
    <property type="match status" value="1"/>
</dbReference>
<evidence type="ECO:0000256" key="8">
    <source>
        <dbReference type="ARBA" id="ARBA00022837"/>
    </source>
</evidence>
<dbReference type="InterPro" id="IPR001757">
    <property type="entry name" value="P_typ_ATPase"/>
</dbReference>
<feature type="compositionally biased region" description="Low complexity" evidence="16">
    <location>
        <begin position="44"/>
        <end position="70"/>
    </location>
</feature>
<dbReference type="OrthoDB" id="3352408at2759"/>
<evidence type="ECO:0000256" key="11">
    <source>
        <dbReference type="ARBA" id="ARBA00022967"/>
    </source>
</evidence>
<dbReference type="EC" id="7.2.2.10" evidence="2"/>